<sequence length="350" mass="39754">MRNQLNFLRKNNLKQKHFSFKSKNSGFTLIELLVAMILAVLVITPLLGFMINILDTDRKEQAKVNSEQEIQTALDYIAQDLQQAIYIYDAKGVKAIKNKLPYSTNTDRVPVLVFWKRQFEKEAIAGSFTGKNDSFVYSLVAYYLIQSNTNNNGDKIWSNQFRIARFELKGGVRNLDDPFKKNGDPNYIKEPDKGFALFELSNPAITGTLEDKMNSWKKDETISTNTYNLSNTAILVDYIDGSQDSSLRGADKCETFFDLSKYISTKQDDKKKALKVPSFEDTYKYSNITTLNNSSFYACVDVDTVSAKIFLRGNAYARINQKDNNFNKSRESYFPTASVLVKGRGLIGAN</sequence>
<dbReference type="NCBIfam" id="TIGR02532">
    <property type="entry name" value="IV_pilin_GFxxxE"/>
    <property type="match status" value="1"/>
</dbReference>
<protein>
    <submittedName>
        <fullName evidence="2">Type II secretion system protein</fullName>
    </submittedName>
</protein>
<reference evidence="2" key="1">
    <citation type="submission" date="2020-10" db="EMBL/GenBank/DDBJ databases">
        <authorList>
            <person name="Castelo-Branco R."/>
            <person name="Eusebio N."/>
            <person name="Adriana R."/>
            <person name="Vieira A."/>
            <person name="Brugerolle De Fraissinette N."/>
            <person name="Rezende De Castro R."/>
            <person name="Schneider M.P."/>
            <person name="Vasconcelos V."/>
            <person name="Leao P.N."/>
        </authorList>
    </citation>
    <scope>NUCLEOTIDE SEQUENCE</scope>
    <source>
        <strain evidence="2">LEGE 06105</strain>
    </source>
</reference>
<dbReference type="NCBIfam" id="NF038304">
    <property type="entry name" value="EPS_HpsC"/>
    <property type="match status" value="1"/>
</dbReference>
<dbReference type="InterPro" id="IPR012902">
    <property type="entry name" value="N_methyl_site"/>
</dbReference>
<dbReference type="Proteomes" id="UP000620559">
    <property type="component" value="Unassembled WGS sequence"/>
</dbReference>
<dbReference type="InterPro" id="IPR045584">
    <property type="entry name" value="Pilin-like"/>
</dbReference>
<keyword evidence="1" id="KW-1133">Transmembrane helix</keyword>
<proteinExistence type="predicted"/>
<dbReference type="AlphaFoldDB" id="A0A8J7F4R6"/>
<dbReference type="RefSeq" id="WP_193924986.1">
    <property type="nucleotide sequence ID" value="NZ_JADEWL010000167.1"/>
</dbReference>
<evidence type="ECO:0000256" key="1">
    <source>
        <dbReference type="SAM" id="Phobius"/>
    </source>
</evidence>
<dbReference type="Pfam" id="PF07963">
    <property type="entry name" value="N_methyl"/>
    <property type="match status" value="1"/>
</dbReference>
<evidence type="ECO:0000313" key="2">
    <source>
        <dbReference type="EMBL" id="MBE9216426.1"/>
    </source>
</evidence>
<name>A0A8J7F4R6_9CYAN</name>
<dbReference type="SUPFAM" id="SSF54523">
    <property type="entry name" value="Pili subunits"/>
    <property type="match status" value="1"/>
</dbReference>
<accession>A0A8J7F4R6</accession>
<evidence type="ECO:0000313" key="3">
    <source>
        <dbReference type="Proteomes" id="UP000620559"/>
    </source>
</evidence>
<gene>
    <name evidence="2" type="ORF">IQ247_27835</name>
</gene>
<feature type="transmembrane region" description="Helical" evidence="1">
    <location>
        <begin position="26"/>
        <end position="51"/>
    </location>
</feature>
<keyword evidence="1" id="KW-0472">Membrane</keyword>
<keyword evidence="3" id="KW-1185">Reference proteome</keyword>
<comment type="caution">
    <text evidence="2">The sequence shown here is derived from an EMBL/GenBank/DDBJ whole genome shotgun (WGS) entry which is preliminary data.</text>
</comment>
<dbReference type="EMBL" id="JADEWL010000167">
    <property type="protein sequence ID" value="MBE9216426.1"/>
    <property type="molecule type" value="Genomic_DNA"/>
</dbReference>
<organism evidence="2 3">
    <name type="scientific">Plectonema cf. radiosum LEGE 06105</name>
    <dbReference type="NCBI Taxonomy" id="945769"/>
    <lineage>
        <taxon>Bacteria</taxon>
        <taxon>Bacillati</taxon>
        <taxon>Cyanobacteriota</taxon>
        <taxon>Cyanophyceae</taxon>
        <taxon>Oscillatoriophycideae</taxon>
        <taxon>Oscillatoriales</taxon>
        <taxon>Microcoleaceae</taxon>
        <taxon>Plectonema</taxon>
    </lineage>
</organism>
<keyword evidence="1" id="KW-0812">Transmembrane</keyword>